<dbReference type="Proteomes" id="UP000688947">
    <property type="component" value="Unassembled WGS sequence"/>
</dbReference>
<feature type="domain" description="Peptidase S74" evidence="1">
    <location>
        <begin position="258"/>
        <end position="360"/>
    </location>
</feature>
<organism evidence="2 3">
    <name type="scientific">Phytophthora cactorum</name>
    <dbReference type="NCBI Taxonomy" id="29920"/>
    <lineage>
        <taxon>Eukaryota</taxon>
        <taxon>Sar</taxon>
        <taxon>Stramenopiles</taxon>
        <taxon>Oomycota</taxon>
        <taxon>Peronosporomycetes</taxon>
        <taxon>Peronosporales</taxon>
        <taxon>Peronosporaceae</taxon>
        <taxon>Phytophthora</taxon>
    </lineage>
</organism>
<dbReference type="InterPro" id="IPR030392">
    <property type="entry name" value="S74_ICA"/>
</dbReference>
<dbReference type="OrthoDB" id="125565at2759"/>
<protein>
    <recommendedName>
        <fullName evidence="1">Peptidase S74 domain-containing protein</fullName>
    </recommendedName>
</protein>
<dbReference type="PROSITE" id="PS51688">
    <property type="entry name" value="ICA"/>
    <property type="match status" value="1"/>
</dbReference>
<dbReference type="VEuPathDB" id="FungiDB:PC110_g13841"/>
<dbReference type="Pfam" id="PF13884">
    <property type="entry name" value="Peptidase_S74"/>
    <property type="match status" value="1"/>
</dbReference>
<sequence>HTTGITPGTAPLSKAVVLNSNSSINSSGGGFDSGLRIAPATQNALMYSNMGFWTPAYNSCYLHMSSNNQTCVHTRPLSNADCNANMPNVSLCNGGDVIHRRAVMITANALTSSNNYALVCKLQITSDTTFQDGQYNRAPRICNANFTNSMEIQIENTASGAVFIGSTTSSALKYGTGNSTKMTLTTDGRLGIGTTSPRAGLEVIGTYTYTITNITTNTYIYSVSNNGWANLGGGPVSISICAFFNDDIYVNNSVYTSSDRRLKENIQKLDLDINRYKLLEPMTYRYKKQPDRPKVGLIAQNVKDVCGEAITFTENSNLRVEEDGDIDGVQLGLDYNAITILNLSIIKKLIKRVEDLEKKIFGDT</sequence>
<comment type="caution">
    <text evidence="2">The sequence shown here is derived from an EMBL/GenBank/DDBJ whole genome shotgun (WGS) entry which is preliminary data.</text>
</comment>
<proteinExistence type="predicted"/>
<name>A0A8T1TPR1_9STRA</name>
<gene>
    <name evidence="2" type="ORF">JG687_00018087</name>
</gene>
<accession>A0A8T1TPR1</accession>
<reference evidence="2" key="1">
    <citation type="submission" date="2021-01" db="EMBL/GenBank/DDBJ databases">
        <title>Phytophthora aleatoria, a newly-described species from Pinus radiata is distinct from Phytophthora cactorum isolates based on comparative genomics.</title>
        <authorList>
            <person name="Mcdougal R."/>
            <person name="Panda P."/>
            <person name="Williams N."/>
            <person name="Studholme D.J."/>
        </authorList>
    </citation>
    <scope>NUCLEOTIDE SEQUENCE</scope>
    <source>
        <strain evidence="2">NZFS 3830</strain>
    </source>
</reference>
<dbReference type="AlphaFoldDB" id="A0A8T1TPR1"/>
<dbReference type="EMBL" id="JAENGZ010002338">
    <property type="protein sequence ID" value="KAG6944041.1"/>
    <property type="molecule type" value="Genomic_DNA"/>
</dbReference>
<evidence type="ECO:0000313" key="2">
    <source>
        <dbReference type="EMBL" id="KAG6944041.1"/>
    </source>
</evidence>
<evidence type="ECO:0000259" key="1">
    <source>
        <dbReference type="PROSITE" id="PS51688"/>
    </source>
</evidence>
<feature type="non-terminal residue" evidence="2">
    <location>
        <position position="364"/>
    </location>
</feature>
<evidence type="ECO:0000313" key="3">
    <source>
        <dbReference type="Proteomes" id="UP000688947"/>
    </source>
</evidence>